<evidence type="ECO:0000256" key="7">
    <source>
        <dbReference type="HAMAP-Rule" id="MF_00201"/>
    </source>
</evidence>
<evidence type="ECO:0000256" key="5">
    <source>
        <dbReference type="ARBA" id="ARBA00023204"/>
    </source>
</evidence>
<accession>A0A9D1YBL4</accession>
<dbReference type="Pfam" id="PF11967">
    <property type="entry name" value="RecO_N"/>
    <property type="match status" value="1"/>
</dbReference>
<reference evidence="9" key="1">
    <citation type="journal article" date="2021" name="PeerJ">
        <title>Extensive microbial diversity within the chicken gut microbiome revealed by metagenomics and culture.</title>
        <authorList>
            <person name="Gilroy R."/>
            <person name="Ravi A."/>
            <person name="Getino M."/>
            <person name="Pursley I."/>
            <person name="Horton D.L."/>
            <person name="Alikhan N.F."/>
            <person name="Baker D."/>
            <person name="Gharbi K."/>
            <person name="Hall N."/>
            <person name="Watson M."/>
            <person name="Adriaenssens E.M."/>
            <person name="Foster-Nyarko E."/>
            <person name="Jarju S."/>
            <person name="Secka A."/>
            <person name="Antonio M."/>
            <person name="Oren A."/>
            <person name="Chaudhuri R.R."/>
            <person name="La Ragione R."/>
            <person name="Hildebrand F."/>
            <person name="Pallen M.J."/>
        </authorList>
    </citation>
    <scope>NUCLEOTIDE SEQUENCE</scope>
    <source>
        <strain evidence="9">ChiBcec16_6824</strain>
    </source>
</reference>
<evidence type="ECO:0000256" key="2">
    <source>
        <dbReference type="ARBA" id="ARBA00021310"/>
    </source>
</evidence>
<evidence type="ECO:0000259" key="8">
    <source>
        <dbReference type="Pfam" id="PF11967"/>
    </source>
</evidence>
<dbReference type="Proteomes" id="UP000823868">
    <property type="component" value="Unassembled WGS sequence"/>
</dbReference>
<dbReference type="PANTHER" id="PTHR33991:SF1">
    <property type="entry name" value="DNA REPAIR PROTEIN RECO"/>
    <property type="match status" value="1"/>
</dbReference>
<dbReference type="GO" id="GO:0043590">
    <property type="term" value="C:bacterial nucleoid"/>
    <property type="evidence" value="ECO:0007669"/>
    <property type="project" value="TreeGrafter"/>
</dbReference>
<evidence type="ECO:0000256" key="4">
    <source>
        <dbReference type="ARBA" id="ARBA00023172"/>
    </source>
</evidence>
<protein>
    <recommendedName>
        <fullName evidence="2 7">DNA repair protein RecO</fullName>
    </recommendedName>
    <alternativeName>
        <fullName evidence="6 7">Recombination protein O</fullName>
    </alternativeName>
</protein>
<feature type="domain" description="DNA replication/recombination mediator RecO N-terminal" evidence="8">
    <location>
        <begin position="1"/>
        <end position="77"/>
    </location>
</feature>
<evidence type="ECO:0000256" key="3">
    <source>
        <dbReference type="ARBA" id="ARBA00022763"/>
    </source>
</evidence>
<dbReference type="InterPro" id="IPR022572">
    <property type="entry name" value="DNA_rep/recomb_RecO_N"/>
</dbReference>
<dbReference type="PANTHER" id="PTHR33991">
    <property type="entry name" value="DNA REPAIR PROTEIN RECO"/>
    <property type="match status" value="1"/>
</dbReference>
<evidence type="ECO:0000313" key="10">
    <source>
        <dbReference type="Proteomes" id="UP000823868"/>
    </source>
</evidence>
<dbReference type="GO" id="GO:0006302">
    <property type="term" value="P:double-strand break repair"/>
    <property type="evidence" value="ECO:0007669"/>
    <property type="project" value="TreeGrafter"/>
</dbReference>
<gene>
    <name evidence="7 9" type="primary">recO</name>
    <name evidence="9" type="ORF">H9841_05680</name>
</gene>
<dbReference type="Pfam" id="PF02565">
    <property type="entry name" value="RecO_C"/>
    <property type="match status" value="1"/>
</dbReference>
<dbReference type="InterPro" id="IPR037278">
    <property type="entry name" value="ARFGAP/RecO"/>
</dbReference>
<dbReference type="GO" id="GO:0006310">
    <property type="term" value="P:DNA recombination"/>
    <property type="evidence" value="ECO:0007669"/>
    <property type="project" value="UniProtKB-UniRule"/>
</dbReference>
<dbReference type="Gene3D" id="2.40.50.140">
    <property type="entry name" value="Nucleic acid-binding proteins"/>
    <property type="match status" value="1"/>
</dbReference>
<keyword evidence="3 7" id="KW-0227">DNA damage</keyword>
<evidence type="ECO:0000256" key="1">
    <source>
        <dbReference type="ARBA" id="ARBA00007452"/>
    </source>
</evidence>
<evidence type="ECO:0000256" key="6">
    <source>
        <dbReference type="ARBA" id="ARBA00033409"/>
    </source>
</evidence>
<proteinExistence type="inferred from homology"/>
<comment type="similarity">
    <text evidence="1 7">Belongs to the RecO family.</text>
</comment>
<name>A0A9D1YBL4_9FIRM</name>
<keyword evidence="4 7" id="KW-0233">DNA recombination</keyword>
<dbReference type="NCBIfam" id="TIGR00613">
    <property type="entry name" value="reco"/>
    <property type="match status" value="1"/>
</dbReference>
<dbReference type="InterPro" id="IPR042242">
    <property type="entry name" value="RecO_C"/>
</dbReference>
<dbReference type="InterPro" id="IPR003717">
    <property type="entry name" value="RecO"/>
</dbReference>
<evidence type="ECO:0000313" key="9">
    <source>
        <dbReference type="EMBL" id="HIY21371.1"/>
    </source>
</evidence>
<dbReference type="InterPro" id="IPR012340">
    <property type="entry name" value="NA-bd_OB-fold"/>
</dbReference>
<comment type="caution">
    <text evidence="9">The sequence shown here is derived from an EMBL/GenBank/DDBJ whole genome shotgun (WGS) entry which is preliminary data.</text>
</comment>
<dbReference type="SUPFAM" id="SSF50249">
    <property type="entry name" value="Nucleic acid-binding proteins"/>
    <property type="match status" value="1"/>
</dbReference>
<reference evidence="9" key="2">
    <citation type="submission" date="2021-04" db="EMBL/GenBank/DDBJ databases">
        <authorList>
            <person name="Gilroy R."/>
        </authorList>
    </citation>
    <scope>NUCLEOTIDE SEQUENCE</scope>
    <source>
        <strain evidence="9">ChiBcec16_6824</strain>
    </source>
</reference>
<dbReference type="Gene3D" id="1.20.1440.120">
    <property type="entry name" value="Recombination protein O, C-terminal domain"/>
    <property type="match status" value="1"/>
</dbReference>
<dbReference type="AlphaFoldDB" id="A0A9D1YBL4"/>
<keyword evidence="5 7" id="KW-0234">DNA repair</keyword>
<sequence length="247" mass="27494">MLLDTRGLVLRSVDYKENDRILTLFTADYGKIAVRSRGCRRRGSPLAAGSQLLTYSELTLFSYRDRCSLNSAEPLELFWNVRKDVEKVALGSYFAEVLETTVGEGQGEPALLSLILNSLYALDQLNKPQALVKGAFELKFMALVGFEPLLSACAVCGAPEPQAPRFDGREGLLRCGSCCRGRGEGLALTPAILAAMRHIVYGDPKRLFSFRLPAEDWKQFGRVCEGFLTTQLDRGFHTLDFYHSLTR</sequence>
<dbReference type="EMBL" id="DXDX01000105">
    <property type="protein sequence ID" value="HIY21371.1"/>
    <property type="molecule type" value="Genomic_DNA"/>
</dbReference>
<dbReference type="Gene3D" id="6.20.220.20">
    <property type="entry name" value="Recombination protein O, zinc-binding domain"/>
    <property type="match status" value="1"/>
</dbReference>
<dbReference type="HAMAP" id="MF_00201">
    <property type="entry name" value="RecO"/>
    <property type="match status" value="1"/>
</dbReference>
<organism evidence="9 10">
    <name type="scientific">Candidatus Flavonifractor merdigallinarum</name>
    <dbReference type="NCBI Taxonomy" id="2838589"/>
    <lineage>
        <taxon>Bacteria</taxon>
        <taxon>Bacillati</taxon>
        <taxon>Bacillota</taxon>
        <taxon>Clostridia</taxon>
        <taxon>Eubacteriales</taxon>
        <taxon>Oscillospiraceae</taxon>
        <taxon>Flavonifractor</taxon>
    </lineage>
</organism>
<dbReference type="SUPFAM" id="SSF57863">
    <property type="entry name" value="ArfGap/RecO-like zinc finger"/>
    <property type="match status" value="1"/>
</dbReference>
<comment type="function">
    <text evidence="7">Involved in DNA repair and RecF pathway recombination.</text>
</comment>